<keyword evidence="2" id="KW-1185">Reference proteome</keyword>
<accession>A0ABQ8D348</accession>
<evidence type="ECO:0000313" key="2">
    <source>
        <dbReference type="Proteomes" id="UP000824890"/>
    </source>
</evidence>
<organism evidence="1 2">
    <name type="scientific">Brassica napus</name>
    <name type="common">Rape</name>
    <dbReference type="NCBI Taxonomy" id="3708"/>
    <lineage>
        <taxon>Eukaryota</taxon>
        <taxon>Viridiplantae</taxon>
        <taxon>Streptophyta</taxon>
        <taxon>Embryophyta</taxon>
        <taxon>Tracheophyta</taxon>
        <taxon>Spermatophyta</taxon>
        <taxon>Magnoliopsida</taxon>
        <taxon>eudicotyledons</taxon>
        <taxon>Gunneridae</taxon>
        <taxon>Pentapetalae</taxon>
        <taxon>rosids</taxon>
        <taxon>malvids</taxon>
        <taxon>Brassicales</taxon>
        <taxon>Brassicaceae</taxon>
        <taxon>Brassiceae</taxon>
        <taxon>Brassica</taxon>
    </lineage>
</organism>
<name>A0ABQ8D348_BRANA</name>
<dbReference type="EMBL" id="JAGKQM010000006">
    <property type="protein sequence ID" value="KAH0923452.1"/>
    <property type="molecule type" value="Genomic_DNA"/>
</dbReference>
<comment type="caution">
    <text evidence="1">The sequence shown here is derived from an EMBL/GenBank/DDBJ whole genome shotgun (WGS) entry which is preliminary data.</text>
</comment>
<gene>
    <name evidence="1" type="ORF">HID58_023470</name>
</gene>
<dbReference type="Proteomes" id="UP000824890">
    <property type="component" value="Unassembled WGS sequence"/>
</dbReference>
<proteinExistence type="predicted"/>
<sequence>MKNHMKHIILLRLYMPQKMLLHSLNPHLHLPVPTLRHRHQNLLQVRYILLRHKKRKRLPVQNLEKRRHKVVRYNNRNTVIEYSLHHSRTVHFKPFGANAVLARLHELKVVLVSFGLPAKKASVGLWEADFPPMLLSGFLGSLTNVSGNDVSLPKTKPSLTSELHKALILFAKTLRVSEGA</sequence>
<evidence type="ECO:0000313" key="1">
    <source>
        <dbReference type="EMBL" id="KAH0923452.1"/>
    </source>
</evidence>
<protein>
    <submittedName>
        <fullName evidence="1">Uncharacterized protein</fullName>
    </submittedName>
</protein>
<reference evidence="1 2" key="1">
    <citation type="submission" date="2021-05" db="EMBL/GenBank/DDBJ databases">
        <title>Genome Assembly of Synthetic Allotetraploid Brassica napus Reveals Homoeologous Exchanges between Subgenomes.</title>
        <authorList>
            <person name="Davis J.T."/>
        </authorList>
    </citation>
    <scope>NUCLEOTIDE SEQUENCE [LARGE SCALE GENOMIC DNA]</scope>
    <source>
        <strain evidence="2">cv. Da-Ae</strain>
        <tissue evidence="1">Seedling</tissue>
    </source>
</reference>